<gene>
    <name evidence="1" type="ORF">G5C65_11920</name>
</gene>
<keyword evidence="2" id="KW-1185">Reference proteome</keyword>
<evidence type="ECO:0000313" key="1">
    <source>
        <dbReference type="EMBL" id="NGO69050.1"/>
    </source>
</evidence>
<reference evidence="1 2" key="1">
    <citation type="submission" date="2020-02" db="EMBL/GenBank/DDBJ databases">
        <title>Whole-genome analyses of novel actinobacteria.</title>
        <authorList>
            <person name="Sahin N."/>
            <person name="Tatar D."/>
        </authorList>
    </citation>
    <scope>NUCLEOTIDE SEQUENCE [LARGE SCALE GENOMIC DNA]</scope>
    <source>
        <strain evidence="1 2">SB3404</strain>
    </source>
</reference>
<organism evidence="1 2">
    <name type="scientific">Streptomyces boncukensis</name>
    <dbReference type="NCBI Taxonomy" id="2711219"/>
    <lineage>
        <taxon>Bacteria</taxon>
        <taxon>Bacillati</taxon>
        <taxon>Actinomycetota</taxon>
        <taxon>Actinomycetes</taxon>
        <taxon>Kitasatosporales</taxon>
        <taxon>Streptomycetaceae</taxon>
        <taxon>Streptomyces</taxon>
    </lineage>
</organism>
<dbReference type="Proteomes" id="UP000477722">
    <property type="component" value="Unassembled WGS sequence"/>
</dbReference>
<dbReference type="AlphaFoldDB" id="A0A6G4WWQ1"/>
<name>A0A6G4WWQ1_9ACTN</name>
<protein>
    <submittedName>
        <fullName evidence="1">Uncharacterized protein</fullName>
    </submittedName>
</protein>
<evidence type="ECO:0000313" key="2">
    <source>
        <dbReference type="Proteomes" id="UP000477722"/>
    </source>
</evidence>
<proteinExistence type="predicted"/>
<dbReference type="RefSeq" id="WP_165298747.1">
    <property type="nucleotide sequence ID" value="NZ_JAAKZZ010000093.1"/>
</dbReference>
<dbReference type="EMBL" id="JAAKZZ010000093">
    <property type="protein sequence ID" value="NGO69050.1"/>
    <property type="molecule type" value="Genomic_DNA"/>
</dbReference>
<accession>A0A6G4WWQ1</accession>
<comment type="caution">
    <text evidence="1">The sequence shown here is derived from an EMBL/GenBank/DDBJ whole genome shotgun (WGS) entry which is preliminary data.</text>
</comment>
<sequence length="64" mass="7131">MNQEERDVWDDKLASAELVSARANITQPSEVAQYVKTFETLGSMAVYGEDARKLIVEAAEAVRE</sequence>